<evidence type="ECO:0000313" key="2">
    <source>
        <dbReference type="Proteomes" id="UP000830583"/>
    </source>
</evidence>
<reference evidence="1" key="1">
    <citation type="submission" date="2022-04" db="EMBL/GenBank/DDBJ databases">
        <title>Consumption of N2O by Flavobacterium azooxidireducens sp. nov. isolated from Decomposing Leaf Litter of Phragmites australis (Cav.).</title>
        <authorList>
            <person name="Behrendt U."/>
            <person name="Spanner T."/>
            <person name="Augustin J."/>
            <person name="Horn M.A."/>
            <person name="Kolb S."/>
            <person name="Ulrich A."/>
        </authorList>
    </citation>
    <scope>NUCLEOTIDE SEQUENCE</scope>
    <source>
        <strain evidence="1">IGB 4-14</strain>
    </source>
</reference>
<dbReference type="RefSeq" id="WP_248433050.1">
    <property type="nucleotide sequence ID" value="NZ_CP096205.1"/>
</dbReference>
<proteinExistence type="predicted"/>
<gene>
    <name evidence="1" type="ORF">M0M57_10855</name>
</gene>
<protein>
    <recommendedName>
        <fullName evidence="3">GIY-YIG domain-containing protein</fullName>
    </recommendedName>
</protein>
<name>A0ABY4KBD8_9FLAO</name>
<sequence>MFRFFKLGKNKEFKSKRITSIFASTDLIDVEFYKILNSKMQTLYVGQTIQGIGKRYDQHKIDPKKLEWSNKMKGVFEIDINDIPGPYKMTPYEAAVTELYEINKNGGMMKEKGKLYNKQKPIGKKKFEQFKKLGFNPCKFYV</sequence>
<dbReference type="Proteomes" id="UP000830583">
    <property type="component" value="Chromosome"/>
</dbReference>
<organism evidence="1 2">
    <name type="scientific">Flavobacterium azooxidireducens</name>
    <dbReference type="NCBI Taxonomy" id="1871076"/>
    <lineage>
        <taxon>Bacteria</taxon>
        <taxon>Pseudomonadati</taxon>
        <taxon>Bacteroidota</taxon>
        <taxon>Flavobacteriia</taxon>
        <taxon>Flavobacteriales</taxon>
        <taxon>Flavobacteriaceae</taxon>
        <taxon>Flavobacterium</taxon>
    </lineage>
</organism>
<accession>A0ABY4KBD8</accession>
<evidence type="ECO:0000313" key="1">
    <source>
        <dbReference type="EMBL" id="UPQ78122.1"/>
    </source>
</evidence>
<keyword evidence="2" id="KW-1185">Reference proteome</keyword>
<evidence type="ECO:0008006" key="3">
    <source>
        <dbReference type="Google" id="ProtNLM"/>
    </source>
</evidence>
<dbReference type="EMBL" id="CP096205">
    <property type="protein sequence ID" value="UPQ78122.1"/>
    <property type="molecule type" value="Genomic_DNA"/>
</dbReference>